<gene>
    <name evidence="7" type="ORF">FQV27_04465</name>
</gene>
<feature type="transmembrane region" description="Helical" evidence="5">
    <location>
        <begin position="46"/>
        <end position="68"/>
    </location>
</feature>
<dbReference type="OrthoDB" id="7689797at2"/>
<evidence type="ECO:0000256" key="3">
    <source>
        <dbReference type="ARBA" id="ARBA00022989"/>
    </source>
</evidence>
<evidence type="ECO:0000259" key="6">
    <source>
        <dbReference type="Pfam" id="PF06305"/>
    </source>
</evidence>
<organism evidence="7 8">
    <name type="scientific">Paracoccus aurantiacus</name>
    <dbReference type="NCBI Taxonomy" id="2599412"/>
    <lineage>
        <taxon>Bacteria</taxon>
        <taxon>Pseudomonadati</taxon>
        <taxon>Pseudomonadota</taxon>
        <taxon>Alphaproteobacteria</taxon>
        <taxon>Rhodobacterales</taxon>
        <taxon>Paracoccaceae</taxon>
        <taxon>Paracoccus</taxon>
    </lineage>
</organism>
<comment type="caution">
    <text evidence="7">The sequence shown here is derived from an EMBL/GenBank/DDBJ whole genome shotgun (WGS) entry which is preliminary data.</text>
</comment>
<evidence type="ECO:0000256" key="5">
    <source>
        <dbReference type="SAM" id="Phobius"/>
    </source>
</evidence>
<protein>
    <submittedName>
        <fullName evidence="7">LapA family protein</fullName>
    </submittedName>
</protein>
<keyword evidence="8" id="KW-1185">Reference proteome</keyword>
<accession>A0A5C6S9H2</accession>
<dbReference type="AlphaFoldDB" id="A0A5C6S9H2"/>
<evidence type="ECO:0000256" key="4">
    <source>
        <dbReference type="ARBA" id="ARBA00023136"/>
    </source>
</evidence>
<evidence type="ECO:0000313" key="8">
    <source>
        <dbReference type="Proteomes" id="UP000321562"/>
    </source>
</evidence>
<dbReference type="Proteomes" id="UP000321562">
    <property type="component" value="Unassembled WGS sequence"/>
</dbReference>
<keyword evidence="1" id="KW-1003">Cell membrane</keyword>
<evidence type="ECO:0000256" key="1">
    <source>
        <dbReference type="ARBA" id="ARBA00022475"/>
    </source>
</evidence>
<dbReference type="GO" id="GO:0005886">
    <property type="term" value="C:plasma membrane"/>
    <property type="evidence" value="ECO:0007669"/>
    <property type="project" value="InterPro"/>
</dbReference>
<evidence type="ECO:0000313" key="7">
    <source>
        <dbReference type="EMBL" id="TXB71106.1"/>
    </source>
</evidence>
<dbReference type="EMBL" id="VOPL01000001">
    <property type="protein sequence ID" value="TXB71106.1"/>
    <property type="molecule type" value="Genomic_DNA"/>
</dbReference>
<reference evidence="7 8" key="1">
    <citation type="submission" date="2019-08" db="EMBL/GenBank/DDBJ databases">
        <authorList>
            <person name="Ye J."/>
        </authorList>
    </citation>
    <scope>NUCLEOTIDE SEQUENCE [LARGE SCALE GENOMIC DNA]</scope>
    <source>
        <strain evidence="7 8">TK008</strain>
    </source>
</reference>
<keyword evidence="4 5" id="KW-0472">Membrane</keyword>
<dbReference type="RefSeq" id="WP_147096588.1">
    <property type="nucleotide sequence ID" value="NZ_JBHUFH010000002.1"/>
</dbReference>
<evidence type="ECO:0000256" key="2">
    <source>
        <dbReference type="ARBA" id="ARBA00022692"/>
    </source>
</evidence>
<keyword evidence="3 5" id="KW-1133">Transmembrane helix</keyword>
<dbReference type="Pfam" id="PF06305">
    <property type="entry name" value="LapA_dom"/>
    <property type="match status" value="1"/>
</dbReference>
<feature type="domain" description="Lipopolysaccharide assembly protein A" evidence="6">
    <location>
        <begin position="39"/>
        <end position="94"/>
    </location>
</feature>
<sequence length="134" mass="15094">MRFIRLLFVILLAVILVGIALANRSAVTLKAFPASLDQYFGESWQITLPLFLVIFIAIAFGIMVGFIWEWLRETHIRNESSRRASEVARLEREVGNLREQHSAPRDDVLAILDQSRTPSSTATATTGQTLPARR</sequence>
<proteinExistence type="predicted"/>
<keyword evidence="2 5" id="KW-0812">Transmembrane</keyword>
<dbReference type="InterPro" id="IPR010445">
    <property type="entry name" value="LapA_dom"/>
</dbReference>
<name>A0A5C6S9H2_9RHOB</name>